<dbReference type="PROSITE" id="PS51782">
    <property type="entry name" value="LYSM"/>
    <property type="match status" value="1"/>
</dbReference>
<name>A0A4R6YA62_9BURK</name>
<dbReference type="Proteomes" id="UP000294480">
    <property type="component" value="Unassembled WGS sequence"/>
</dbReference>
<evidence type="ECO:0000313" key="6">
    <source>
        <dbReference type="EMBL" id="TDR32388.1"/>
    </source>
</evidence>
<dbReference type="SUPFAM" id="SSF54106">
    <property type="entry name" value="LysM domain"/>
    <property type="match status" value="1"/>
</dbReference>
<dbReference type="Gene3D" id="3.10.350.10">
    <property type="entry name" value="LysM domain"/>
    <property type="match status" value="1"/>
</dbReference>
<dbReference type="OrthoDB" id="370541at2"/>
<dbReference type="PANTHER" id="PTHR34700">
    <property type="entry name" value="POTASSIUM BINDING PROTEIN KBP"/>
    <property type="match status" value="1"/>
</dbReference>
<protein>
    <recommendedName>
        <fullName evidence="3">Potassium binding protein Kbp</fullName>
    </recommendedName>
</protein>
<dbReference type="PANTHER" id="PTHR34700:SF8">
    <property type="entry name" value="POTASSIUM BINDING PROTEIN KBP"/>
    <property type="match status" value="1"/>
</dbReference>
<dbReference type="InterPro" id="IPR036779">
    <property type="entry name" value="LysM_dom_sf"/>
</dbReference>
<dbReference type="EMBL" id="SNZE01000004">
    <property type="protein sequence ID" value="TDR32388.1"/>
    <property type="molecule type" value="Genomic_DNA"/>
</dbReference>
<evidence type="ECO:0000313" key="7">
    <source>
        <dbReference type="Proteomes" id="UP000294480"/>
    </source>
</evidence>
<dbReference type="Pfam" id="PF01476">
    <property type="entry name" value="LysM"/>
    <property type="match status" value="1"/>
</dbReference>
<dbReference type="RefSeq" id="WP_133619250.1">
    <property type="nucleotide sequence ID" value="NZ_SNZE01000004.1"/>
</dbReference>
<dbReference type="PROSITE" id="PS50914">
    <property type="entry name" value="BON"/>
    <property type="match status" value="1"/>
</dbReference>
<evidence type="ECO:0000256" key="1">
    <source>
        <dbReference type="ARBA" id="ARBA00004496"/>
    </source>
</evidence>
<evidence type="ECO:0000256" key="2">
    <source>
        <dbReference type="ARBA" id="ARBA00022490"/>
    </source>
</evidence>
<organism evidence="6 7">
    <name type="scientific">Hydromonas duriensis</name>
    <dbReference type="NCBI Taxonomy" id="1527608"/>
    <lineage>
        <taxon>Bacteria</taxon>
        <taxon>Pseudomonadati</taxon>
        <taxon>Pseudomonadota</taxon>
        <taxon>Betaproteobacteria</taxon>
        <taxon>Burkholderiales</taxon>
        <taxon>Burkholderiaceae</taxon>
        <taxon>Hydromonas</taxon>
    </lineage>
</organism>
<gene>
    <name evidence="6" type="ORF">DFR44_104107</name>
</gene>
<dbReference type="InterPro" id="IPR052196">
    <property type="entry name" value="Bact_Kbp"/>
</dbReference>
<sequence>MGMFSFLKDAGQKLFGGKHEEQMAQDPNAANQAASQAILDYITSMGLSANNLSVAFDGSTAIATVSGDAASQEDKEKILLCAGNVQGVASVNDNMTCPAAEEPQFYMVQSGDTLSKISKEVYGDANKYNVIFEANRPMLGHPDKIYPGQNLRIPKLA</sequence>
<proteinExistence type="predicted"/>
<evidence type="ECO:0000256" key="3">
    <source>
        <dbReference type="ARBA" id="ARBA00072219"/>
    </source>
</evidence>
<evidence type="ECO:0000259" key="5">
    <source>
        <dbReference type="PROSITE" id="PS51782"/>
    </source>
</evidence>
<evidence type="ECO:0000259" key="4">
    <source>
        <dbReference type="PROSITE" id="PS50914"/>
    </source>
</evidence>
<dbReference type="GO" id="GO:0005737">
    <property type="term" value="C:cytoplasm"/>
    <property type="evidence" value="ECO:0007669"/>
    <property type="project" value="UniProtKB-SubCell"/>
</dbReference>
<dbReference type="NCBIfam" id="NF008399">
    <property type="entry name" value="PRK11198.1"/>
    <property type="match status" value="1"/>
</dbReference>
<accession>A0A4R6YA62</accession>
<dbReference type="CDD" id="cd00118">
    <property type="entry name" value="LysM"/>
    <property type="match status" value="1"/>
</dbReference>
<dbReference type="SMART" id="SM00257">
    <property type="entry name" value="LysM"/>
    <property type="match status" value="1"/>
</dbReference>
<feature type="domain" description="LysM" evidence="5">
    <location>
        <begin position="104"/>
        <end position="153"/>
    </location>
</feature>
<comment type="caution">
    <text evidence="6">The sequence shown here is derived from an EMBL/GenBank/DDBJ whole genome shotgun (WGS) entry which is preliminary data.</text>
</comment>
<dbReference type="InterPro" id="IPR007055">
    <property type="entry name" value="BON_dom"/>
</dbReference>
<feature type="domain" description="BON" evidence="4">
    <location>
        <begin position="27"/>
        <end position="99"/>
    </location>
</feature>
<dbReference type="AlphaFoldDB" id="A0A4R6YA62"/>
<keyword evidence="2" id="KW-0963">Cytoplasm</keyword>
<dbReference type="InterPro" id="IPR018392">
    <property type="entry name" value="LysM"/>
</dbReference>
<dbReference type="Pfam" id="PF04972">
    <property type="entry name" value="BON"/>
    <property type="match status" value="1"/>
</dbReference>
<keyword evidence="7" id="KW-1185">Reference proteome</keyword>
<dbReference type="FunFam" id="3.10.350.10:FF:000001">
    <property type="entry name" value="Peptidoglycan-binding protein LysM"/>
    <property type="match status" value="1"/>
</dbReference>
<comment type="subcellular location">
    <subcellularLocation>
        <location evidence="1">Cytoplasm</location>
    </subcellularLocation>
</comment>
<reference evidence="6 7" key="1">
    <citation type="submission" date="2019-03" db="EMBL/GenBank/DDBJ databases">
        <title>Genomic Encyclopedia of Type Strains, Phase IV (KMG-IV): sequencing the most valuable type-strain genomes for metagenomic binning, comparative biology and taxonomic classification.</title>
        <authorList>
            <person name="Goeker M."/>
        </authorList>
    </citation>
    <scope>NUCLEOTIDE SEQUENCE [LARGE SCALE GENOMIC DNA]</scope>
    <source>
        <strain evidence="6 7">DSM 102852</strain>
    </source>
</reference>